<keyword evidence="5" id="KW-0479">Metal-binding</keyword>
<dbReference type="Gene3D" id="3.90.79.10">
    <property type="entry name" value="Nucleoside Triphosphate Pyrophosphohydrolase"/>
    <property type="match status" value="1"/>
</dbReference>
<dbReference type="PROSITE" id="PS51462">
    <property type="entry name" value="NUDIX"/>
    <property type="match status" value="1"/>
</dbReference>
<keyword evidence="3" id="KW-0515">Mutator protein</keyword>
<evidence type="ECO:0000259" key="18">
    <source>
        <dbReference type="PROSITE" id="PS51462"/>
    </source>
</evidence>
<evidence type="ECO:0000256" key="3">
    <source>
        <dbReference type="ARBA" id="ARBA00022457"/>
    </source>
</evidence>
<evidence type="ECO:0000256" key="5">
    <source>
        <dbReference type="ARBA" id="ARBA00022723"/>
    </source>
</evidence>
<dbReference type="EC" id="3.6.1.55" evidence="12"/>
<evidence type="ECO:0000256" key="7">
    <source>
        <dbReference type="ARBA" id="ARBA00022801"/>
    </source>
</evidence>
<dbReference type="InterPro" id="IPR047127">
    <property type="entry name" value="MutT-like"/>
</dbReference>
<comment type="catalytic activity">
    <reaction evidence="10">
        <text>8-oxo-dGTP + H2O = 8-oxo-dGMP + diphosphate + H(+)</text>
        <dbReference type="Rhea" id="RHEA:31575"/>
        <dbReference type="ChEBI" id="CHEBI:15377"/>
        <dbReference type="ChEBI" id="CHEBI:15378"/>
        <dbReference type="ChEBI" id="CHEBI:33019"/>
        <dbReference type="ChEBI" id="CHEBI:63224"/>
        <dbReference type="ChEBI" id="CHEBI:77896"/>
        <dbReference type="EC" id="3.6.1.55"/>
    </reaction>
</comment>
<evidence type="ECO:0000256" key="16">
    <source>
        <dbReference type="ARBA" id="ARBA00042798"/>
    </source>
</evidence>
<dbReference type="GO" id="GO:0044716">
    <property type="term" value="F:8-oxo-GDP phosphatase activity"/>
    <property type="evidence" value="ECO:0007669"/>
    <property type="project" value="TreeGrafter"/>
</dbReference>
<dbReference type="Proteomes" id="UP000480556">
    <property type="component" value="Unassembled WGS sequence"/>
</dbReference>
<comment type="similarity">
    <text evidence="2 17">Belongs to the Nudix hydrolase family.</text>
</comment>
<evidence type="ECO:0000313" key="21">
    <source>
        <dbReference type="Proteomes" id="UP000327478"/>
    </source>
</evidence>
<evidence type="ECO:0000256" key="11">
    <source>
        <dbReference type="ARBA" id="ARBA00036904"/>
    </source>
</evidence>
<dbReference type="CDD" id="cd03425">
    <property type="entry name" value="NUDIX_MutT_NudA_like"/>
    <property type="match status" value="1"/>
</dbReference>
<keyword evidence="9" id="KW-0234">DNA repair</keyword>
<comment type="cofactor">
    <cofactor evidence="1">
        <name>Mg(2+)</name>
        <dbReference type="ChEBI" id="CHEBI:18420"/>
    </cofactor>
</comment>
<keyword evidence="6" id="KW-0227">DNA damage</keyword>
<evidence type="ECO:0000256" key="6">
    <source>
        <dbReference type="ARBA" id="ARBA00022763"/>
    </source>
</evidence>
<evidence type="ECO:0000256" key="4">
    <source>
        <dbReference type="ARBA" id="ARBA00022705"/>
    </source>
</evidence>
<comment type="catalytic activity">
    <reaction evidence="11">
        <text>8-oxo-GTP + H2O = 8-oxo-GMP + diphosphate + H(+)</text>
        <dbReference type="Rhea" id="RHEA:67616"/>
        <dbReference type="ChEBI" id="CHEBI:15377"/>
        <dbReference type="ChEBI" id="CHEBI:15378"/>
        <dbReference type="ChEBI" id="CHEBI:33019"/>
        <dbReference type="ChEBI" id="CHEBI:143553"/>
        <dbReference type="ChEBI" id="CHEBI:145694"/>
    </reaction>
</comment>
<evidence type="ECO:0000256" key="8">
    <source>
        <dbReference type="ARBA" id="ARBA00022842"/>
    </source>
</evidence>
<dbReference type="GO" id="GO:0009228">
    <property type="term" value="P:thiamine biosynthetic process"/>
    <property type="evidence" value="ECO:0007669"/>
    <property type="project" value="UniProtKB-KW"/>
</dbReference>
<dbReference type="InterPro" id="IPR000086">
    <property type="entry name" value="NUDIX_hydrolase_dom"/>
</dbReference>
<evidence type="ECO:0000256" key="12">
    <source>
        <dbReference type="ARBA" id="ARBA00038905"/>
    </source>
</evidence>
<evidence type="ECO:0000313" key="19">
    <source>
        <dbReference type="EMBL" id="MQW92970.1"/>
    </source>
</evidence>
<evidence type="ECO:0000256" key="13">
    <source>
        <dbReference type="ARBA" id="ARBA00040794"/>
    </source>
</evidence>
<dbReference type="InterPro" id="IPR013785">
    <property type="entry name" value="Aldolase_TIM"/>
</dbReference>
<reference evidence="21 22" key="1">
    <citation type="submission" date="2019-10" db="EMBL/GenBank/DDBJ databases">
        <authorList>
            <person name="Dong K."/>
        </authorList>
    </citation>
    <scope>NUCLEOTIDE SEQUENCE [LARGE SCALE GENOMIC DNA]</scope>
    <source>
        <strain evidence="21">dk386</strain>
        <strain evidence="20">Dk386</strain>
        <strain evidence="22">dk771</strain>
        <strain evidence="19">Dk771</strain>
    </source>
</reference>
<evidence type="ECO:0000256" key="1">
    <source>
        <dbReference type="ARBA" id="ARBA00001946"/>
    </source>
</evidence>
<sequence length="305" mass="35068">MSKPNIHVAIAILNFKTQILVGWREAKQHQGNKHEFPGGKVEAGETPKQACRREVFEEVGIDIIDWHPFDFIRHEYEDVIVHLHLFFAHVPINQLDQIRQPWTWYTRPQLLDLKFPKANIAMIQRLYWKKDIKISAELSDLFTLKDQQLMYWGVDADSNQVQLLQNIDQQHLDQLIINDSLFQALDLALQGKIKSVHLEPHQLMSKQKGELIVGKRYLATCYNFESVQHAVDIGCDAVLLCTISDTTTYSERSKLEWAQFKSIASRVDIPVFALGDMNENNLAIVQEYGAYGIARIGDVSIMPSE</sequence>
<proteinExistence type="inferred from homology"/>
<dbReference type="PANTHER" id="PTHR47707">
    <property type="entry name" value="8-OXO-DGTP DIPHOSPHATASE"/>
    <property type="match status" value="1"/>
</dbReference>
<protein>
    <recommendedName>
        <fullName evidence="13">8-oxo-dGTP diphosphatase</fullName>
        <ecNumber evidence="12">3.6.1.55</ecNumber>
    </recommendedName>
    <alternativeName>
        <fullName evidence="16">7,8-dihydro-8-oxoguanine-triphosphatase</fullName>
    </alternativeName>
    <alternativeName>
        <fullName evidence="15">Mutator protein MutT</fullName>
    </alternativeName>
    <alternativeName>
        <fullName evidence="14">dGTP pyrophosphohydrolase</fullName>
    </alternativeName>
</protein>
<dbReference type="InterPro" id="IPR036206">
    <property type="entry name" value="ThiamineP_synth_sf"/>
</dbReference>
<evidence type="ECO:0000256" key="2">
    <source>
        <dbReference type="ARBA" id="ARBA00005582"/>
    </source>
</evidence>
<dbReference type="GO" id="GO:0006260">
    <property type="term" value="P:DNA replication"/>
    <property type="evidence" value="ECO:0007669"/>
    <property type="project" value="UniProtKB-KW"/>
</dbReference>
<dbReference type="GO" id="GO:0008413">
    <property type="term" value="F:8-oxo-7,8-dihydroguanosine triphosphate pyrophosphatase activity"/>
    <property type="evidence" value="ECO:0007669"/>
    <property type="project" value="TreeGrafter"/>
</dbReference>
<keyword evidence="21" id="KW-1185">Reference proteome</keyword>
<dbReference type="EMBL" id="CP045650">
    <property type="protein sequence ID" value="QGA11408.1"/>
    <property type="molecule type" value="Genomic_DNA"/>
</dbReference>
<dbReference type="PROSITE" id="PS00893">
    <property type="entry name" value="NUDIX_BOX"/>
    <property type="match status" value="1"/>
</dbReference>
<dbReference type="Gene3D" id="3.20.20.70">
    <property type="entry name" value="Aldolase class I"/>
    <property type="match status" value="1"/>
</dbReference>
<evidence type="ECO:0000256" key="10">
    <source>
        <dbReference type="ARBA" id="ARBA00035861"/>
    </source>
</evidence>
<dbReference type="RefSeq" id="WP_153371801.1">
    <property type="nucleotide sequence ID" value="NZ_CP045650.1"/>
</dbReference>
<evidence type="ECO:0000256" key="14">
    <source>
        <dbReference type="ARBA" id="ARBA00041592"/>
    </source>
</evidence>
<dbReference type="InterPro" id="IPR020084">
    <property type="entry name" value="NUDIX_hydrolase_CS"/>
</dbReference>
<dbReference type="InterPro" id="IPR022998">
    <property type="entry name" value="ThiamineP_synth_TenI"/>
</dbReference>
<dbReference type="InterPro" id="IPR015797">
    <property type="entry name" value="NUDIX_hydrolase-like_dom_sf"/>
</dbReference>
<dbReference type="Proteomes" id="UP000327478">
    <property type="component" value="Chromosome"/>
</dbReference>
<dbReference type="CDD" id="cd00564">
    <property type="entry name" value="TMP_TenI"/>
    <property type="match status" value="1"/>
</dbReference>
<dbReference type="Pfam" id="PF02581">
    <property type="entry name" value="TMP-TENI"/>
    <property type="match status" value="1"/>
</dbReference>
<dbReference type="PRINTS" id="PR00502">
    <property type="entry name" value="NUDIXFAMILY"/>
</dbReference>
<evidence type="ECO:0000256" key="9">
    <source>
        <dbReference type="ARBA" id="ARBA00023204"/>
    </source>
</evidence>
<dbReference type="SUPFAM" id="SSF51391">
    <property type="entry name" value="Thiamin phosphate synthase"/>
    <property type="match status" value="1"/>
</dbReference>
<dbReference type="GO" id="GO:0035539">
    <property type="term" value="F:8-oxo-7,8-dihydrodeoxyguanosine triphosphate pyrophosphatase activity"/>
    <property type="evidence" value="ECO:0007669"/>
    <property type="project" value="UniProtKB-EC"/>
</dbReference>
<keyword evidence="7 17" id="KW-0378">Hydrolase</keyword>
<dbReference type="GO" id="GO:0006281">
    <property type="term" value="P:DNA repair"/>
    <property type="evidence" value="ECO:0007669"/>
    <property type="project" value="UniProtKB-KW"/>
</dbReference>
<evidence type="ECO:0000313" key="22">
    <source>
        <dbReference type="Proteomes" id="UP000480556"/>
    </source>
</evidence>
<feature type="domain" description="Nudix hydrolase" evidence="18">
    <location>
        <begin position="3"/>
        <end position="126"/>
    </location>
</feature>
<dbReference type="EMBL" id="WITK01000020">
    <property type="protein sequence ID" value="MQW92970.1"/>
    <property type="molecule type" value="Genomic_DNA"/>
</dbReference>
<evidence type="ECO:0000313" key="20">
    <source>
        <dbReference type="EMBL" id="QGA11408.1"/>
    </source>
</evidence>
<keyword evidence="4" id="KW-0235">DNA replication</keyword>
<dbReference type="Pfam" id="PF00293">
    <property type="entry name" value="NUDIX"/>
    <property type="match status" value="1"/>
</dbReference>
<evidence type="ECO:0000256" key="17">
    <source>
        <dbReference type="RuleBase" id="RU003476"/>
    </source>
</evidence>
<dbReference type="AlphaFoldDB" id="A0A5Q0P6U7"/>
<dbReference type="SUPFAM" id="SSF55811">
    <property type="entry name" value="Nudix"/>
    <property type="match status" value="1"/>
</dbReference>
<dbReference type="PANTHER" id="PTHR47707:SF1">
    <property type="entry name" value="NUDIX HYDROLASE FAMILY PROTEIN"/>
    <property type="match status" value="1"/>
</dbReference>
<accession>A0A5Q0P6U7</accession>
<name>A0A5Q0P6U7_9GAMM</name>
<evidence type="ECO:0000256" key="15">
    <source>
        <dbReference type="ARBA" id="ARBA00041979"/>
    </source>
</evidence>
<organism evidence="19 22">
    <name type="scientific">Acinetobacter wanghuae</name>
    <dbReference type="NCBI Taxonomy" id="2662362"/>
    <lineage>
        <taxon>Bacteria</taxon>
        <taxon>Pseudomonadati</taxon>
        <taxon>Pseudomonadota</taxon>
        <taxon>Gammaproteobacteria</taxon>
        <taxon>Moraxellales</taxon>
        <taxon>Moraxellaceae</taxon>
        <taxon>Acinetobacter</taxon>
    </lineage>
</organism>
<gene>
    <name evidence="20" type="ORF">GFH30_08370</name>
    <name evidence="19" type="ORF">GHJ48_11320</name>
</gene>
<keyword evidence="8" id="KW-0460">Magnesium</keyword>
<dbReference type="GO" id="GO:0046872">
    <property type="term" value="F:metal ion binding"/>
    <property type="evidence" value="ECO:0007669"/>
    <property type="project" value="UniProtKB-KW"/>
</dbReference>
<dbReference type="InterPro" id="IPR020476">
    <property type="entry name" value="Nudix_hydrolase"/>
</dbReference>
<dbReference type="GO" id="GO:0044715">
    <property type="term" value="F:8-oxo-dGDP phosphatase activity"/>
    <property type="evidence" value="ECO:0007669"/>
    <property type="project" value="TreeGrafter"/>
</dbReference>